<organism evidence="3 4">
    <name type="scientific">Effrenium voratum</name>
    <dbReference type="NCBI Taxonomy" id="2562239"/>
    <lineage>
        <taxon>Eukaryota</taxon>
        <taxon>Sar</taxon>
        <taxon>Alveolata</taxon>
        <taxon>Dinophyceae</taxon>
        <taxon>Suessiales</taxon>
        <taxon>Symbiodiniaceae</taxon>
        <taxon>Effrenium</taxon>
    </lineage>
</organism>
<dbReference type="EMBL" id="CAUJNA010000343">
    <property type="protein sequence ID" value="CAJ1375847.1"/>
    <property type="molecule type" value="Genomic_DNA"/>
</dbReference>
<gene>
    <name evidence="3" type="ORF">EVOR1521_LOCUS5038</name>
</gene>
<name>A0AA36HWC4_9DINO</name>
<dbReference type="AlphaFoldDB" id="A0AA36HWC4"/>
<feature type="coiled-coil region" evidence="1">
    <location>
        <begin position="883"/>
        <end position="917"/>
    </location>
</feature>
<feature type="region of interest" description="Disordered" evidence="2">
    <location>
        <begin position="510"/>
        <end position="533"/>
    </location>
</feature>
<sequence length="1201" mass="132479">MRQVQAKAELCGAMRCNAEHCGAFVQNRCCECIRVLPHAATLDRSSWIRSSGPIFCRAAAMETKGQANGGSVEPLASPNLRGRSMSPVQTTTAGQSRSASGAMTHRGPLTAWGEAMASPRTPRQHQAELRLGMVLAELQRQSAEDRRTVQRQLEHFDRRLQEHLAAPAASRERWADLQGSVSGLLEEVASLVRRVEGLDEKLRIRTASCEESLRQRARELEQQLHGQQQKVQLAVSTFEEMSKRQTAKLRKVAQTGEEQARRIAALEDMRRPQDLGRLEARLSELEGQQASLEEEFRNVAASSAVAQALSPRKMPESDAAHALETELATLSKHLAAQLDEHSAALANLRVRTDSQEQRLLAAGERLEKVVGPSLEALRTEMQQFRSADRADMDQRFEHFARQLKDMAESNDETMGELRDQIGLPVRDAAEGAELQRIRDTCTMQDQQLRRLEATLESQRDEEICGVLVRLEGLENRLDGLGDDNMSEKADRAELHRLDLAVQELQQPLRRLSQRTASNEARTSGLEHKLEQLQDKMNPNSAVEKGAEGFVTQAGLEAISQQLAELSARMVEVEAESQPQTIGQAKLEEVTRRLESLEITSSRQAGPVPSAALPEEVLARLDSLAEGVSSALKTAESSGSSLQALRFDFVVEQERAEKLHNDLQGLARQRQELHSQVQLLSAKLEEQDTRTSESLQKMAGGISQVQSHHGALEDSSQNLAKIMEGMIARVEAAEAQAREDSKTRDLGSLEARVAKAEALNDKVEDLARQVDSAETEVQLKSLRADLSEAQNCRDKEMERLLAKATDAAVHSVQEIVSSQTKNREPQDPDLARRVDEVLSMAKATDERISNLRDELSPKWEDLERLERQLADKARAELQADASTSKKVSEELEELRGTVEDALHRLEASEAASKAVREELMEESPDCGLARTCQSDLQGVHSDVADLQSSLRHLASRFEDSKRSPMGDGRRLELRVHELQKQVAEELEQLTQQQKLIRDAQAAPDAGRGLKMDTQELERSVERLAAQVSQELQELRAHQGELGKVRTQLSQGKGPEVESKILDLQQKVVAELDALAKQQAELGKAKATMADLSDRVRQAVTAADECKKATNGLEERLKKLSSIEETACPKCGNVHLADAIFCRECGHKRGDPVKAGAKVAAGAKVSKVLTAGDSDVDDSYGADDFEESADDASASEDRLGGSK</sequence>
<feature type="region of interest" description="Disordered" evidence="2">
    <location>
        <begin position="1171"/>
        <end position="1201"/>
    </location>
</feature>
<dbReference type="Proteomes" id="UP001178507">
    <property type="component" value="Unassembled WGS sequence"/>
</dbReference>
<feature type="coiled-coil region" evidence="1">
    <location>
        <begin position="275"/>
        <end position="302"/>
    </location>
</feature>
<protein>
    <submittedName>
        <fullName evidence="3">Uncharacterized protein</fullName>
    </submittedName>
</protein>
<dbReference type="SUPFAM" id="SSF58100">
    <property type="entry name" value="Bacterial hemolysins"/>
    <property type="match status" value="1"/>
</dbReference>
<evidence type="ECO:0000256" key="2">
    <source>
        <dbReference type="SAM" id="MobiDB-lite"/>
    </source>
</evidence>
<feature type="compositionally biased region" description="Basic and acidic residues" evidence="2">
    <location>
        <begin position="524"/>
        <end position="533"/>
    </location>
</feature>
<evidence type="ECO:0000256" key="1">
    <source>
        <dbReference type="SAM" id="Coils"/>
    </source>
</evidence>
<keyword evidence="4" id="KW-1185">Reference proteome</keyword>
<evidence type="ECO:0000313" key="3">
    <source>
        <dbReference type="EMBL" id="CAJ1375847.1"/>
    </source>
</evidence>
<proteinExistence type="predicted"/>
<feature type="coiled-coil region" evidence="1">
    <location>
        <begin position="967"/>
        <end position="1039"/>
    </location>
</feature>
<comment type="caution">
    <text evidence="3">The sequence shown here is derived from an EMBL/GenBank/DDBJ whole genome shotgun (WGS) entry which is preliminary data.</text>
</comment>
<keyword evidence="1" id="KW-0175">Coiled coil</keyword>
<feature type="coiled-coil region" evidence="1">
    <location>
        <begin position="655"/>
        <end position="689"/>
    </location>
</feature>
<reference evidence="3" key="1">
    <citation type="submission" date="2023-08" db="EMBL/GenBank/DDBJ databases">
        <authorList>
            <person name="Chen Y."/>
            <person name="Shah S."/>
            <person name="Dougan E. K."/>
            <person name="Thang M."/>
            <person name="Chan C."/>
        </authorList>
    </citation>
    <scope>NUCLEOTIDE SEQUENCE</scope>
</reference>
<feature type="region of interest" description="Disordered" evidence="2">
    <location>
        <begin position="66"/>
        <end position="104"/>
    </location>
</feature>
<accession>A0AA36HWC4</accession>
<feature type="compositionally biased region" description="Polar residues" evidence="2">
    <location>
        <begin position="86"/>
        <end position="101"/>
    </location>
</feature>
<feature type="coiled-coil region" evidence="1">
    <location>
        <begin position="745"/>
        <end position="798"/>
    </location>
</feature>
<feature type="compositionally biased region" description="Acidic residues" evidence="2">
    <location>
        <begin position="1172"/>
        <end position="1192"/>
    </location>
</feature>
<evidence type="ECO:0000313" key="4">
    <source>
        <dbReference type="Proteomes" id="UP001178507"/>
    </source>
</evidence>